<evidence type="ECO:0000313" key="7">
    <source>
        <dbReference type="Proteomes" id="UP000276991"/>
    </source>
</evidence>
<feature type="domain" description="DUF7802" evidence="5">
    <location>
        <begin position="1"/>
        <end position="389"/>
    </location>
</feature>
<proteinExistence type="inferred from homology"/>
<name>A0A498S1U9_ACAVI</name>
<feature type="transmembrane region" description="Helical" evidence="4">
    <location>
        <begin position="229"/>
        <end position="251"/>
    </location>
</feature>
<dbReference type="GO" id="GO:0007094">
    <property type="term" value="P:mitotic spindle assembly checkpoint signaling"/>
    <property type="evidence" value="ECO:0007669"/>
    <property type="project" value="UniProtKB-UniRule"/>
</dbReference>
<reference evidence="6 7" key="1">
    <citation type="submission" date="2018-08" db="EMBL/GenBank/DDBJ databases">
        <authorList>
            <person name="Laetsch R D."/>
            <person name="Stevens L."/>
            <person name="Kumar S."/>
            <person name="Blaxter L. M."/>
        </authorList>
    </citation>
    <scope>NUCLEOTIDE SEQUENCE [LARGE SCALE GENOMIC DNA]</scope>
</reference>
<dbReference type="Gene3D" id="1.10.287.1880">
    <property type="match status" value="1"/>
</dbReference>
<gene>
    <name evidence="6" type="ORF">NAV_LOCUS213</name>
</gene>
<keyword evidence="1" id="KW-0132">Cell division</keyword>
<feature type="compositionally biased region" description="Polar residues" evidence="3">
    <location>
        <begin position="1060"/>
        <end position="1069"/>
    </location>
</feature>
<feature type="region of interest" description="Disordered" evidence="3">
    <location>
        <begin position="506"/>
        <end position="527"/>
    </location>
</feature>
<evidence type="ECO:0000256" key="1">
    <source>
        <dbReference type="RuleBase" id="RU369076"/>
    </source>
</evidence>
<feature type="compositionally biased region" description="Basic and acidic residues" evidence="3">
    <location>
        <begin position="1045"/>
        <end position="1059"/>
    </location>
</feature>
<feature type="transmembrane region" description="Helical" evidence="4">
    <location>
        <begin position="89"/>
        <end position="107"/>
    </location>
</feature>
<keyword evidence="4" id="KW-0472">Membrane</keyword>
<comment type="subunit">
    <text evidence="1">Component of the RZZ complex.</text>
</comment>
<feature type="transmembrane region" description="Helical" evidence="4">
    <location>
        <begin position="47"/>
        <end position="66"/>
    </location>
</feature>
<feature type="transmembrane region" description="Helical" evidence="4">
    <location>
        <begin position="20"/>
        <end position="40"/>
    </location>
</feature>
<dbReference type="PANTHER" id="PTHR35982">
    <property type="entry name" value="AGAP005361-PA"/>
    <property type="match status" value="1"/>
</dbReference>
<dbReference type="OrthoDB" id="5556307at2759"/>
<dbReference type="Pfam" id="PF25085">
    <property type="entry name" value="DUF7802"/>
    <property type="match status" value="1"/>
</dbReference>
<keyword evidence="7" id="KW-1185">Reference proteome</keyword>
<dbReference type="InterPro" id="IPR018630">
    <property type="entry name" value="Zwilch"/>
</dbReference>
<evidence type="ECO:0000256" key="4">
    <source>
        <dbReference type="SAM" id="Phobius"/>
    </source>
</evidence>
<evidence type="ECO:0000256" key="2">
    <source>
        <dbReference type="SAM" id="Coils"/>
    </source>
</evidence>
<dbReference type="Proteomes" id="UP000276991">
    <property type="component" value="Unassembled WGS sequence"/>
</dbReference>
<keyword evidence="4" id="KW-0812">Transmembrane</keyword>
<keyword evidence="1" id="KW-0131">Cell cycle</keyword>
<organism evidence="6 7">
    <name type="scientific">Acanthocheilonema viteae</name>
    <name type="common">Filarial nematode worm</name>
    <name type="synonym">Dipetalonema viteae</name>
    <dbReference type="NCBI Taxonomy" id="6277"/>
    <lineage>
        <taxon>Eukaryota</taxon>
        <taxon>Metazoa</taxon>
        <taxon>Ecdysozoa</taxon>
        <taxon>Nematoda</taxon>
        <taxon>Chromadorea</taxon>
        <taxon>Rhabditida</taxon>
        <taxon>Spirurina</taxon>
        <taxon>Spiruromorpha</taxon>
        <taxon>Filarioidea</taxon>
        <taxon>Onchocercidae</taxon>
        <taxon>Acanthocheilonema</taxon>
    </lineage>
</organism>
<dbReference type="Pfam" id="PF09817">
    <property type="entry name" value="Zwilch"/>
    <property type="match status" value="1"/>
</dbReference>
<comment type="function">
    <text evidence="1">Essential component of the mitotic checkpoint, which prevents cells from prematurely exiting mitosis. Required for the assembly of the dynein-dynactin and MAD1-MAD2 complexes onto kinetochores. Its function related to the spindle assembly machinery is proposed to depend on its association in the mitotic RZZ complex.</text>
</comment>
<dbReference type="Gene3D" id="1.20.58.730">
    <property type="match status" value="1"/>
</dbReference>
<protein>
    <recommendedName>
        <fullName evidence="1">Protein zwilch</fullName>
    </recommendedName>
</protein>
<keyword evidence="1" id="KW-0995">Kinetochore</keyword>
<keyword evidence="1" id="KW-0158">Chromosome</keyword>
<evidence type="ECO:0000313" key="6">
    <source>
        <dbReference type="EMBL" id="VBB25383.1"/>
    </source>
</evidence>
<feature type="transmembrane region" description="Helical" evidence="4">
    <location>
        <begin position="114"/>
        <end position="134"/>
    </location>
</feature>
<feature type="transmembrane region" description="Helical" evidence="4">
    <location>
        <begin position="154"/>
        <end position="177"/>
    </location>
</feature>
<feature type="transmembrane region" description="Helical" evidence="4">
    <location>
        <begin position="198"/>
        <end position="223"/>
    </location>
</feature>
<accession>A0A498S1U9</accession>
<dbReference type="GO" id="GO:0051301">
    <property type="term" value="P:cell division"/>
    <property type="evidence" value="ECO:0007669"/>
    <property type="project" value="UniProtKB-UniRule"/>
</dbReference>
<comment type="subcellular location">
    <subcellularLocation>
        <location evidence="1">Chromosome</location>
        <location evidence="1">Centromere</location>
        <location evidence="1">Kinetochore</location>
    </subcellularLocation>
</comment>
<dbReference type="EMBL" id="UPTC01000012">
    <property type="protein sequence ID" value="VBB25383.1"/>
    <property type="molecule type" value="Genomic_DNA"/>
</dbReference>
<dbReference type="AlphaFoldDB" id="A0A498S1U9"/>
<dbReference type="GO" id="GO:0034501">
    <property type="term" value="P:protein localization to kinetochore"/>
    <property type="evidence" value="ECO:0007669"/>
    <property type="project" value="UniProtKB-UniRule"/>
</dbReference>
<feature type="transmembrane region" description="Helical" evidence="4">
    <location>
        <begin position="278"/>
        <end position="300"/>
    </location>
</feature>
<keyword evidence="1" id="KW-0137">Centromere</keyword>
<dbReference type="InterPro" id="IPR056704">
    <property type="entry name" value="DUF7802"/>
</dbReference>
<keyword evidence="4" id="KW-1133">Transmembrane helix</keyword>
<feature type="region of interest" description="Disordered" evidence="3">
    <location>
        <begin position="1038"/>
        <end position="1069"/>
    </location>
</feature>
<comment type="similarity">
    <text evidence="1">Belongs to the ZWILCH family.</text>
</comment>
<keyword evidence="2" id="KW-0175">Coiled coil</keyword>
<dbReference type="PANTHER" id="PTHR35982:SF1">
    <property type="entry name" value="SPIROCYCLASE, AVEC FAMILY"/>
    <property type="match status" value="1"/>
</dbReference>
<keyword evidence="1" id="KW-0498">Mitosis</keyword>
<sequence>MADWLCKTRELQPLIEKHPTLVISEFVYSVLWLLSLFCAFHNGSRYVYTWIGVYLLAFFTESIKFFDESMNTVFYSQTMLTFMGMRTPFYLLCGIYHTLFYISYVIVKRIHLKWWGEAAANGLLVLLLSLPLHVMGTKLLWWQWYDGDPRLMSAFYSVPLVVLAWYAILGTSFNVSLYLFRKGFLHEKYDWKRFVAEFICVVGASLFTLCLATLQYIIFFHILHDIFRIHSVFSLTLLLIVYAVTVLKALFSSRMEYNMNDGAGKDQLIKAPLNERDIYLLVEILIVAIHFLLHMLLAVFSSPENIVSEGIYQAIGPCDEVEQIFSLFGLISYRKKYFCIKELQQKLFNFHCIPGGQLPRSVNDEPLEYYAICGTNFEHRTEYITFICNDGIPQQALDDIELRHRSGMLNRGGKKSRLPTPTRLSGYLPKFRRATILVLSDSMSPDITRAELCSRNGATLFGKYRARLLNTSEVPVINTISWMMGKEIVIIDRFPESDHEVLDTDLSESKDQIQDCEESDSLSNSDSASPLKYEFLTLSKLQASNTPKILIDKYCHSAAVKQFPLSSLKTSEARSLAGALITDGIPFDAKTVSDPIIWIFCDANDYLHTCLLGMCKTNDGTATYHVRTLPRNYTGTVKFLENYMERFYDSYKASPDIACCVYDVIPKIVTSDQDNQNRVSGFVELHVSWTFTNTNPCSDRILSKPVPSASVVAKISPGWLDVRLPHLSLAGELELVLTLGRALRTGKVIWPDTNFDRLHEDKKFMKSALQSLLNQTSTFSKSKNLEENVPLDIPHDFTEELWLILHYCHSNQDLTKALRYVFDALKAGYKNTLILTNNKCTMARLLRDACTNDLLLPRLEGLTPIQIYLEMGLERLRRACMDEFLNREYFGSVAEINASFDFCSGKEPQDQADALFLFYNSLLVVNTCKQYLRLDRHHINIIARQVLGQYSKLNISPTATDITKEMMEEMTFTLNSRLSFTDIFKPVHENRLPKVWKSENTVETANKQGWIARCMILCSRTTRLPFIKNLEIKDVVSDKQSPNMESRDAEPDSSKKNGDQKMSQTSTPEKVIFCSSNEESLKLDTALRHYEITVVTGKTMKGCDWDGLHEYEAQFFGFLPKGFTDVVYNLILEEWAEIVEKKIMPNLPLEDVSGETKLHLKMELVNMIGKNNILNSLMNKLEAYTLEYIFRIPDEVTLPEDRPNLKVDKEWNVEVAINRRRELERDIIKLRLANELFDKETENNLQAIQLWKAVQEMNDGSNFVSNDFSK</sequence>
<evidence type="ECO:0000256" key="3">
    <source>
        <dbReference type="SAM" id="MobiDB-lite"/>
    </source>
</evidence>
<feature type="coiled-coil region" evidence="2">
    <location>
        <begin position="1213"/>
        <end position="1240"/>
    </location>
</feature>
<dbReference type="GO" id="GO:1990423">
    <property type="term" value="C:RZZ complex"/>
    <property type="evidence" value="ECO:0007669"/>
    <property type="project" value="UniProtKB-UniRule"/>
</dbReference>
<evidence type="ECO:0000259" key="5">
    <source>
        <dbReference type="Pfam" id="PF25085"/>
    </source>
</evidence>